<feature type="domain" description="Ketopantoate reductase N-terminal" evidence="2">
    <location>
        <begin position="6"/>
        <end position="113"/>
    </location>
</feature>
<dbReference type="InterPro" id="IPR013332">
    <property type="entry name" value="KPR_N"/>
</dbReference>
<dbReference type="GO" id="GO:0016491">
    <property type="term" value="F:oxidoreductase activity"/>
    <property type="evidence" value="ECO:0007669"/>
    <property type="project" value="InterPro"/>
</dbReference>
<keyword evidence="4" id="KW-1185">Reference proteome</keyword>
<accession>A0A1G9IY17</accession>
<dbReference type="InterPro" id="IPR003421">
    <property type="entry name" value="Opine_DH"/>
</dbReference>
<feature type="domain" description="Opine dehydrogenase" evidence="1">
    <location>
        <begin position="189"/>
        <end position="335"/>
    </location>
</feature>
<dbReference type="InterPro" id="IPR013328">
    <property type="entry name" value="6PGD_dom2"/>
</dbReference>
<dbReference type="RefSeq" id="WP_092988161.1">
    <property type="nucleotide sequence ID" value="NZ_FNFY01000039.1"/>
</dbReference>
<dbReference type="InterPro" id="IPR008927">
    <property type="entry name" value="6-PGluconate_DH-like_C_sf"/>
</dbReference>
<evidence type="ECO:0000313" key="4">
    <source>
        <dbReference type="Proteomes" id="UP000199008"/>
    </source>
</evidence>
<gene>
    <name evidence="3" type="ORF">SAMN05216216_13913</name>
</gene>
<dbReference type="Gene3D" id="1.10.1040.10">
    <property type="entry name" value="N-(1-d-carboxylethyl)-l-norvaline Dehydrogenase, domain 2"/>
    <property type="match status" value="1"/>
</dbReference>
<organism evidence="3 4">
    <name type="scientific">Lacicoccus qingdaonensis</name>
    <dbReference type="NCBI Taxonomy" id="576118"/>
    <lineage>
        <taxon>Bacteria</taxon>
        <taxon>Bacillati</taxon>
        <taxon>Bacillota</taxon>
        <taxon>Bacilli</taxon>
        <taxon>Bacillales</taxon>
        <taxon>Salinicoccaceae</taxon>
        <taxon>Lacicoccus</taxon>
    </lineage>
</organism>
<dbReference type="OrthoDB" id="1073746at2"/>
<protein>
    <submittedName>
        <fullName evidence="3">Opine dehydrogenase</fullName>
    </submittedName>
</protein>
<dbReference type="PANTHER" id="PTHR38015:SF1">
    <property type="entry name" value="OPINE DEHYDROGENASE DOMAIN-CONTAINING PROTEIN"/>
    <property type="match status" value="1"/>
</dbReference>
<evidence type="ECO:0000259" key="2">
    <source>
        <dbReference type="Pfam" id="PF02558"/>
    </source>
</evidence>
<dbReference type="STRING" id="576118.SAMN05216216_13913"/>
<dbReference type="Pfam" id="PF02317">
    <property type="entry name" value="Octopine_DH"/>
    <property type="match status" value="1"/>
</dbReference>
<dbReference type="InterPro" id="IPR036291">
    <property type="entry name" value="NAD(P)-bd_dom_sf"/>
</dbReference>
<dbReference type="SUPFAM" id="SSF48179">
    <property type="entry name" value="6-phosphogluconate dehydrogenase C-terminal domain-like"/>
    <property type="match status" value="1"/>
</dbReference>
<dbReference type="SUPFAM" id="SSF51735">
    <property type="entry name" value="NAD(P)-binding Rossmann-fold domains"/>
    <property type="match status" value="1"/>
</dbReference>
<dbReference type="Pfam" id="PF02558">
    <property type="entry name" value="ApbA"/>
    <property type="match status" value="1"/>
</dbReference>
<evidence type="ECO:0000313" key="3">
    <source>
        <dbReference type="EMBL" id="SDL29916.1"/>
    </source>
</evidence>
<dbReference type="AlphaFoldDB" id="A0A1G9IY17"/>
<dbReference type="InterPro" id="IPR051729">
    <property type="entry name" value="Opine/Lysopine_DH"/>
</dbReference>
<name>A0A1G9IY17_9BACL</name>
<evidence type="ECO:0000259" key="1">
    <source>
        <dbReference type="Pfam" id="PF02317"/>
    </source>
</evidence>
<sequence length="364" mass="40226">MTIGKVAIIGAGNGGITASADLTMRGYEVNLFEMHEYQQNLESIRKKGGIDLKDEKGETFIPFNNVTTDIEAAVQDADIIMLTVPSFAIESITKILAPHVNENQIIFINGAGTMGSLRFVNKAKEEGINTQFKICETNSLTYGTRAFADEARVELSLYVKKIFFSAYPSTETHTLLEKCSQLYDCLVPAKNIWHTTLENGNPEVHPGPALLNAGRIDYSDGEFYLYKEGITEHTVKVLKAIEKERMAIGKAFGYELENAIESRAGRGYFTDDGRDLQTLFNTSKVYSAIKGPVAVDSRYFTEDISYGLVLWSNLGKVAGVDTPNIDSVITLGSTMLERDFYETGVDLKSLGFENKTIEELIGLV</sequence>
<dbReference type="PANTHER" id="PTHR38015">
    <property type="entry name" value="BLR6086 PROTEIN"/>
    <property type="match status" value="1"/>
</dbReference>
<reference evidence="4" key="1">
    <citation type="submission" date="2016-10" db="EMBL/GenBank/DDBJ databases">
        <authorList>
            <person name="Varghese N."/>
            <person name="Submissions S."/>
        </authorList>
    </citation>
    <scope>NUCLEOTIDE SEQUENCE [LARGE SCALE GENOMIC DNA]</scope>
    <source>
        <strain evidence="4">CGMCC 1.8895</strain>
    </source>
</reference>
<dbReference type="Gene3D" id="3.40.50.720">
    <property type="entry name" value="NAD(P)-binding Rossmann-like Domain"/>
    <property type="match status" value="1"/>
</dbReference>
<dbReference type="EMBL" id="FNFY01000039">
    <property type="protein sequence ID" value="SDL29916.1"/>
    <property type="molecule type" value="Genomic_DNA"/>
</dbReference>
<proteinExistence type="predicted"/>
<dbReference type="Proteomes" id="UP000199008">
    <property type="component" value="Unassembled WGS sequence"/>
</dbReference>